<sequence length="551" mass="63058">MSIEAPPTLQELTMQILLRNQALVVSSVDSLPQALFLQFFKEAFAYRSTEILKAMVQAWPFPCLPLGALMKTRDLKDLEVALDLINMLWRQKVHPRRCKLQVVDLRNEQQDVWSLGYMAMAHACSAKDMTEQGAAYPGAGMVAKKPVKVFVDICIQEKDDVLKDKFLARLLRWAKKRKHLGKLYCENLQMNMPHVWENKGTYLILNVLQVMQLNYIQELHVVHYWNRDTTNTLVRYVGRMQNLRVFSFSCVSAKDYTSPSLNEWYSSMYSAQLRKLTKLRELRLYDVFFLYGKLHKILRSQTPLESLSLGSTPLKLSDWMHLSQCPSTSQLKYLHLQDCRLEDLSLELLGALLKRVAGTLESLLLEECVITDSQLDAILPALSCCSQLTLFSFFGNHISMAALENLLRHTARLSQLRLARYPAPLESYRCGWGHLDNESFAQVQVKLRQVLRDIRPPHEVQIGDVPGPAPPDKRAKEAHLITYIPPSSVFSHLNPEMIRNRVLTWSGLEKQQVLAGQSLLRTEALDICALEKLPMKQFLSSVHGGLSQEMH</sequence>
<organism evidence="3">
    <name type="scientific">Castor canadensis</name>
    <name type="common">American beaver</name>
    <dbReference type="NCBI Taxonomy" id="51338"/>
    <lineage>
        <taxon>Eukaryota</taxon>
        <taxon>Metazoa</taxon>
        <taxon>Chordata</taxon>
        <taxon>Craniata</taxon>
        <taxon>Vertebrata</taxon>
        <taxon>Euteleostomi</taxon>
        <taxon>Mammalia</taxon>
        <taxon>Eutheria</taxon>
        <taxon>Euarchontoglires</taxon>
        <taxon>Glires</taxon>
        <taxon>Rodentia</taxon>
        <taxon>Castorimorpha</taxon>
        <taxon>Castoridae</taxon>
        <taxon>Castor</taxon>
    </lineage>
</organism>
<dbReference type="Gene3D" id="3.80.10.10">
    <property type="entry name" value="Ribonuclease Inhibitor"/>
    <property type="match status" value="1"/>
</dbReference>
<dbReference type="SUPFAM" id="SSF52047">
    <property type="entry name" value="RNI-like"/>
    <property type="match status" value="1"/>
</dbReference>
<dbReference type="AlphaFoldDB" id="A0A8B7WI33"/>
<dbReference type="OrthoDB" id="9631272at2759"/>
<dbReference type="PANTHER" id="PTHR14224">
    <property type="entry name" value="SIMILAR TO PREFERENTIALLY EXPRESSED ANTIGEN IN MELANOMA-LIKE 3"/>
    <property type="match status" value="1"/>
</dbReference>
<protein>
    <submittedName>
        <fullName evidence="3">PRAME family member 8-like</fullName>
    </submittedName>
</protein>
<name>A0A8B7WI33_CASCN</name>
<dbReference type="KEGG" id="ccan:109702265"/>
<dbReference type="InterPro" id="IPR050694">
    <property type="entry name" value="LRRC14/PRAME"/>
</dbReference>
<evidence type="ECO:0000256" key="1">
    <source>
        <dbReference type="ARBA" id="ARBA00022614"/>
    </source>
</evidence>
<dbReference type="InterPro" id="IPR032675">
    <property type="entry name" value="LRR_dom_sf"/>
</dbReference>
<reference evidence="3" key="1">
    <citation type="submission" date="2025-08" db="UniProtKB">
        <authorList>
            <consortium name="RefSeq"/>
        </authorList>
    </citation>
    <scope>IDENTIFICATION</scope>
    <source>
        <tissue evidence="3">Leukocyte</tissue>
    </source>
</reference>
<keyword evidence="2" id="KW-0677">Repeat</keyword>
<dbReference type="PANTHER" id="PTHR14224:SF19">
    <property type="entry name" value="PRAME FAMILY MEMBER 11-RELATED"/>
    <property type="match status" value="1"/>
</dbReference>
<proteinExistence type="predicted"/>
<keyword evidence="1" id="KW-0433">Leucine-rich repeat</keyword>
<accession>A0A8B7WI33</accession>
<gene>
    <name evidence="3" type="primary">LOC109702265</name>
</gene>
<evidence type="ECO:0000313" key="3">
    <source>
        <dbReference type="RefSeq" id="XP_020043277.1"/>
    </source>
</evidence>
<dbReference type="GO" id="GO:0005737">
    <property type="term" value="C:cytoplasm"/>
    <property type="evidence" value="ECO:0007669"/>
    <property type="project" value="TreeGrafter"/>
</dbReference>
<dbReference type="RefSeq" id="XP_020043277.1">
    <property type="nucleotide sequence ID" value="XM_020187688.1"/>
</dbReference>
<evidence type="ECO:0000256" key="2">
    <source>
        <dbReference type="ARBA" id="ARBA00022737"/>
    </source>
</evidence>